<evidence type="ECO:0000313" key="6">
    <source>
        <dbReference type="Proteomes" id="UP001195914"/>
    </source>
</evidence>
<feature type="compositionally biased region" description="Polar residues" evidence="3">
    <location>
        <begin position="67"/>
        <end position="80"/>
    </location>
</feature>
<dbReference type="EMBL" id="JAHBMH010000073">
    <property type="protein sequence ID" value="KAK1932940.1"/>
    <property type="molecule type" value="Genomic_DNA"/>
</dbReference>
<dbReference type="PANTHER" id="PTHR47845">
    <property type="entry name" value="NUCLEAR SPECKLE SPLICING REGULATORY PROTEIN 1 HOMOLOG"/>
    <property type="match status" value="1"/>
</dbReference>
<name>A0AAD9G6Y0_BABDI</name>
<dbReference type="GO" id="GO:0000381">
    <property type="term" value="P:regulation of alternative mRNA splicing, via spliceosome"/>
    <property type="evidence" value="ECO:0007669"/>
    <property type="project" value="InterPro"/>
</dbReference>
<evidence type="ECO:0000256" key="1">
    <source>
        <dbReference type="ARBA" id="ARBA00010126"/>
    </source>
</evidence>
<proteinExistence type="inferred from homology"/>
<accession>A0AAD9G6Y0</accession>
<evidence type="ECO:0000256" key="2">
    <source>
        <dbReference type="ARBA" id="ARBA00023054"/>
    </source>
</evidence>
<dbReference type="InterPro" id="IPR053246">
    <property type="entry name" value="NS_splicing_regulatory_protein"/>
</dbReference>
<dbReference type="PANTHER" id="PTHR47845:SF1">
    <property type="entry name" value="NUCLEAR SPECKLE SPLICING REGULATORY PROTEIN 1 HOMOLOG"/>
    <property type="match status" value="1"/>
</dbReference>
<reference evidence="5" key="1">
    <citation type="journal article" date="2014" name="Nucleic Acids Res.">
        <title>The evolutionary dynamics of variant antigen genes in Babesia reveal a history of genomic innovation underlying host-parasite interaction.</title>
        <authorList>
            <person name="Jackson A.P."/>
            <person name="Otto T.D."/>
            <person name="Darby A."/>
            <person name="Ramaprasad A."/>
            <person name="Xia D."/>
            <person name="Echaide I.E."/>
            <person name="Farber M."/>
            <person name="Gahlot S."/>
            <person name="Gamble J."/>
            <person name="Gupta D."/>
            <person name="Gupta Y."/>
            <person name="Jackson L."/>
            <person name="Malandrin L."/>
            <person name="Malas T.B."/>
            <person name="Moussa E."/>
            <person name="Nair M."/>
            <person name="Reid A.J."/>
            <person name="Sanders M."/>
            <person name="Sharma J."/>
            <person name="Tracey A."/>
            <person name="Quail M.A."/>
            <person name="Weir W."/>
            <person name="Wastling J.M."/>
            <person name="Hall N."/>
            <person name="Willadsen P."/>
            <person name="Lingelbach K."/>
            <person name="Shiels B."/>
            <person name="Tait A."/>
            <person name="Berriman M."/>
            <person name="Allred D.R."/>
            <person name="Pain A."/>
        </authorList>
    </citation>
    <scope>NUCLEOTIDE SEQUENCE</scope>
    <source>
        <strain evidence="5">1802A</strain>
    </source>
</reference>
<evidence type="ECO:0000259" key="4">
    <source>
        <dbReference type="Pfam" id="PF09745"/>
    </source>
</evidence>
<comment type="caution">
    <text evidence="5">The sequence shown here is derived from an EMBL/GenBank/DDBJ whole genome shotgun (WGS) entry which is preliminary data.</text>
</comment>
<feature type="region of interest" description="Disordered" evidence="3">
    <location>
        <begin position="41"/>
        <end position="81"/>
    </location>
</feature>
<organism evidence="5 6">
    <name type="scientific">Babesia divergens</name>
    <dbReference type="NCBI Taxonomy" id="32595"/>
    <lineage>
        <taxon>Eukaryota</taxon>
        <taxon>Sar</taxon>
        <taxon>Alveolata</taxon>
        <taxon>Apicomplexa</taxon>
        <taxon>Aconoidasida</taxon>
        <taxon>Piroplasmida</taxon>
        <taxon>Babesiidae</taxon>
        <taxon>Babesia</taxon>
    </lineage>
</organism>
<evidence type="ECO:0000313" key="5">
    <source>
        <dbReference type="EMBL" id="KAK1932940.1"/>
    </source>
</evidence>
<feature type="compositionally biased region" description="Low complexity" evidence="3">
    <location>
        <begin position="41"/>
        <end position="57"/>
    </location>
</feature>
<feature type="region of interest" description="Disordered" evidence="3">
    <location>
        <begin position="1"/>
        <end position="24"/>
    </location>
</feature>
<feature type="domain" description="Nuclear speckle splicing regulatory protein 1 N-terminal" evidence="4">
    <location>
        <begin position="98"/>
        <end position="218"/>
    </location>
</feature>
<sequence length="243" mass="26603">MVISFSLSTKDGGSSEGSRSANTPTAAVACTKAKKLLIFSAGSDSDSDSSTSLGSHPLSKRTKPSHIGSQKSSANSTSVASECRKVDIKFKDYDLSTSSLDPELYSYDTFEDDCETNASSSNDPKSLLYLGCAPSSTPHEAKPPVVKESQYMKGLLRTARDRQMEHSIAFDRQQLKSDLESGESVGEVFVTGAYKRKLEERRRFEEEQRRKDEEDLRNSGKGVTSLHAHMLKSGIASRTNRKS</sequence>
<feature type="compositionally biased region" description="Basic and acidic residues" evidence="3">
    <location>
        <begin position="201"/>
        <end position="218"/>
    </location>
</feature>
<dbReference type="AlphaFoldDB" id="A0AAD9G6Y0"/>
<gene>
    <name evidence="5" type="ORF">X943_001520</name>
</gene>
<dbReference type="Proteomes" id="UP001195914">
    <property type="component" value="Unassembled WGS sequence"/>
</dbReference>
<comment type="similarity">
    <text evidence="1">Belongs to the NSRP1 family.</text>
</comment>
<protein>
    <recommendedName>
        <fullName evidence="4">Nuclear speckle splicing regulatory protein 1 N-terminal domain-containing protein</fullName>
    </recommendedName>
</protein>
<keyword evidence="2" id="KW-0175">Coiled coil</keyword>
<feature type="region of interest" description="Disordered" evidence="3">
    <location>
        <begin position="201"/>
        <end position="243"/>
    </location>
</feature>
<reference evidence="5" key="2">
    <citation type="submission" date="2021-05" db="EMBL/GenBank/DDBJ databases">
        <authorList>
            <person name="Pain A."/>
        </authorList>
    </citation>
    <scope>NUCLEOTIDE SEQUENCE</scope>
    <source>
        <strain evidence="5">1802A</strain>
    </source>
</reference>
<dbReference type="Pfam" id="PF09745">
    <property type="entry name" value="NSRP1_N"/>
    <property type="match status" value="1"/>
</dbReference>
<dbReference type="InterPro" id="IPR018612">
    <property type="entry name" value="NSRP1_N"/>
</dbReference>
<evidence type="ECO:0000256" key="3">
    <source>
        <dbReference type="SAM" id="MobiDB-lite"/>
    </source>
</evidence>
<keyword evidence="6" id="KW-1185">Reference proteome</keyword>